<dbReference type="WBParaSite" id="JU765_v2.g527.t1">
    <property type="protein sequence ID" value="JU765_v2.g527.t1"/>
    <property type="gene ID" value="JU765_v2.g527"/>
</dbReference>
<protein>
    <submittedName>
        <fullName evidence="2">Protein kinase domain-containing protein</fullName>
    </submittedName>
</protein>
<organism evidence="1 2">
    <name type="scientific">Panagrolaimus sp. JU765</name>
    <dbReference type="NCBI Taxonomy" id="591449"/>
    <lineage>
        <taxon>Eukaryota</taxon>
        <taxon>Metazoa</taxon>
        <taxon>Ecdysozoa</taxon>
        <taxon>Nematoda</taxon>
        <taxon>Chromadorea</taxon>
        <taxon>Rhabditida</taxon>
        <taxon>Tylenchina</taxon>
        <taxon>Panagrolaimomorpha</taxon>
        <taxon>Panagrolaimoidea</taxon>
        <taxon>Panagrolaimidae</taxon>
        <taxon>Panagrolaimus</taxon>
    </lineage>
</organism>
<evidence type="ECO:0000313" key="1">
    <source>
        <dbReference type="Proteomes" id="UP000887576"/>
    </source>
</evidence>
<proteinExistence type="predicted"/>
<accession>A0AC34RBY2</accession>
<evidence type="ECO:0000313" key="2">
    <source>
        <dbReference type="WBParaSite" id="JU765_v2.g527.t1"/>
    </source>
</evidence>
<dbReference type="Proteomes" id="UP000887576">
    <property type="component" value="Unplaced"/>
</dbReference>
<sequence>MAAVATGTVSGVRKKKVVTVEQGPVDLPMGKAIGGRWKIVEKLGEGGCGAVYLVEDQKLGGKAALKAESTAAAGGSVLKLEVQILRRLQGKKFVAQLLASGKKDKYCYMAIGMKDKNANIVHLLDFGLAREYVLRENGKCEMRRPRDNTLFRGTTKYCSPSSHKRLEQGRPDDLWSMMYVLAEMREPLPWEGARDKHEISRIKDKTPDRQLLKRSPPQMVEITTHLHELNYFTRPDYHRIYLIFDEIMLENKVKFTDALDWDVVRMNVSNQRTHGKKPIPTVTEDVSVAKTSMDAPKNDAFPKKCFTRNALRSQHG</sequence>
<name>A0AC34RBY2_9BILA</name>
<reference evidence="2" key="1">
    <citation type="submission" date="2022-11" db="UniProtKB">
        <authorList>
            <consortium name="WormBaseParasite"/>
        </authorList>
    </citation>
    <scope>IDENTIFICATION</scope>
</reference>